<dbReference type="Pfam" id="PF00753">
    <property type="entry name" value="Lactamase_B"/>
    <property type="match status" value="1"/>
</dbReference>
<evidence type="ECO:0000256" key="5">
    <source>
        <dbReference type="SAM" id="SignalP"/>
    </source>
</evidence>
<keyword evidence="3" id="KW-0378">Hydrolase</keyword>
<reference evidence="7 8" key="1">
    <citation type="submission" date="2018-01" db="EMBL/GenBank/DDBJ databases">
        <title>The draft genome sequence of Halioglobus japonicus S1-36.</title>
        <authorList>
            <person name="Du Z.-J."/>
            <person name="Shi M.-J."/>
        </authorList>
    </citation>
    <scope>NUCLEOTIDE SEQUENCE [LARGE SCALE GENOMIC DNA]</scope>
    <source>
        <strain evidence="7 8">S1-36</strain>
    </source>
</reference>
<dbReference type="RefSeq" id="WP_102106437.1">
    <property type="nucleotide sequence ID" value="NZ_BMYL01000006.1"/>
</dbReference>
<dbReference type="InterPro" id="IPR001279">
    <property type="entry name" value="Metallo-B-lactamas"/>
</dbReference>
<dbReference type="SMART" id="SM00849">
    <property type="entry name" value="Lactamase_B"/>
    <property type="match status" value="1"/>
</dbReference>
<evidence type="ECO:0000256" key="3">
    <source>
        <dbReference type="ARBA" id="ARBA00022801"/>
    </source>
</evidence>
<name>A0AAP8SLL7_9GAMM</name>
<dbReference type="GO" id="GO:0016787">
    <property type="term" value="F:hydrolase activity"/>
    <property type="evidence" value="ECO:0007669"/>
    <property type="project" value="UniProtKB-KW"/>
</dbReference>
<comment type="cofactor">
    <cofactor evidence="1">
        <name>Zn(2+)</name>
        <dbReference type="ChEBI" id="CHEBI:29105"/>
    </cofactor>
</comment>
<comment type="caution">
    <text evidence="7">The sequence shown here is derived from an EMBL/GenBank/DDBJ whole genome shotgun (WGS) entry which is preliminary data.</text>
</comment>
<evidence type="ECO:0000313" key="8">
    <source>
        <dbReference type="Proteomes" id="UP000235162"/>
    </source>
</evidence>
<proteinExistence type="predicted"/>
<gene>
    <name evidence="7" type="ORF">C0029_17020</name>
</gene>
<dbReference type="GO" id="GO:0046872">
    <property type="term" value="F:metal ion binding"/>
    <property type="evidence" value="ECO:0007669"/>
    <property type="project" value="UniProtKB-KW"/>
</dbReference>
<dbReference type="InterPro" id="IPR036866">
    <property type="entry name" value="RibonucZ/Hydroxyglut_hydro"/>
</dbReference>
<dbReference type="CDD" id="cd16282">
    <property type="entry name" value="metallo-hydrolase-like_MBL-fold"/>
    <property type="match status" value="1"/>
</dbReference>
<evidence type="ECO:0000256" key="1">
    <source>
        <dbReference type="ARBA" id="ARBA00001947"/>
    </source>
</evidence>
<evidence type="ECO:0000259" key="6">
    <source>
        <dbReference type="SMART" id="SM00849"/>
    </source>
</evidence>
<dbReference type="PANTHER" id="PTHR46233">
    <property type="entry name" value="HYDROXYACYLGLUTATHIONE HYDROLASE GLOC"/>
    <property type="match status" value="1"/>
</dbReference>
<keyword evidence="5" id="KW-0732">Signal</keyword>
<dbReference type="SUPFAM" id="SSF56281">
    <property type="entry name" value="Metallo-hydrolase/oxidoreductase"/>
    <property type="match status" value="1"/>
</dbReference>
<accession>A0AAP8SLL7</accession>
<sequence length="297" mass="31692">MKPLMSTLAGACLAALIPNFAVAEEAPPEVTVTPIAGPLYFLQGRGGNVVASVGEDGALIIDSDYEAYAPAHQAAVAELAGGEGAPKFLLNTHWHFDHTGGNAFFGERGSVIVAHENIYQRMSTKQNIKALGRVTEPSPKPALPVVTYGDAIAMHFNGDTIEVQHYPTSHTDGDSIMFFAAENVVHMGDTFFYDRFPFVDISSGGNAFGLIKTIETVLARIDDKTVVVPGHGPLTDKAGLARYHNMLVTTTGQITAMLDEGMSVTDIAAKGLGDEWDSWGSGFIDEGRFITFVASSR</sequence>
<feature type="domain" description="Metallo-beta-lactamase" evidence="6">
    <location>
        <begin position="46"/>
        <end position="231"/>
    </location>
</feature>
<keyword evidence="8" id="KW-1185">Reference proteome</keyword>
<evidence type="ECO:0000256" key="4">
    <source>
        <dbReference type="ARBA" id="ARBA00022833"/>
    </source>
</evidence>
<evidence type="ECO:0000256" key="2">
    <source>
        <dbReference type="ARBA" id="ARBA00022723"/>
    </source>
</evidence>
<keyword evidence="2" id="KW-0479">Metal-binding</keyword>
<dbReference type="InterPro" id="IPR051453">
    <property type="entry name" value="MBL_Glyoxalase_II"/>
</dbReference>
<evidence type="ECO:0000313" key="7">
    <source>
        <dbReference type="EMBL" id="PLW84705.1"/>
    </source>
</evidence>
<feature type="chain" id="PRO_5043036300" evidence="5">
    <location>
        <begin position="24"/>
        <end position="297"/>
    </location>
</feature>
<organism evidence="7 8">
    <name type="scientific">Halioglobus japonicus</name>
    <dbReference type="NCBI Taxonomy" id="930805"/>
    <lineage>
        <taxon>Bacteria</taxon>
        <taxon>Pseudomonadati</taxon>
        <taxon>Pseudomonadota</taxon>
        <taxon>Gammaproteobacteria</taxon>
        <taxon>Cellvibrionales</taxon>
        <taxon>Halieaceae</taxon>
        <taxon>Halioglobus</taxon>
    </lineage>
</organism>
<feature type="signal peptide" evidence="5">
    <location>
        <begin position="1"/>
        <end position="23"/>
    </location>
</feature>
<dbReference type="Gene3D" id="3.60.15.10">
    <property type="entry name" value="Ribonuclease Z/Hydroxyacylglutathione hydrolase-like"/>
    <property type="match status" value="1"/>
</dbReference>
<dbReference type="Proteomes" id="UP000235162">
    <property type="component" value="Unassembled WGS sequence"/>
</dbReference>
<dbReference type="AlphaFoldDB" id="A0AAP8SLL7"/>
<dbReference type="EMBL" id="PKUR01000005">
    <property type="protein sequence ID" value="PLW84705.1"/>
    <property type="molecule type" value="Genomic_DNA"/>
</dbReference>
<protein>
    <submittedName>
        <fullName evidence="7">MBL fold metallo-hydrolase</fullName>
    </submittedName>
</protein>
<dbReference type="PANTHER" id="PTHR46233:SF3">
    <property type="entry name" value="HYDROXYACYLGLUTATHIONE HYDROLASE GLOC"/>
    <property type="match status" value="1"/>
</dbReference>
<keyword evidence="4" id="KW-0862">Zinc</keyword>